<feature type="transmembrane region" description="Helical" evidence="1">
    <location>
        <begin position="20"/>
        <end position="37"/>
    </location>
</feature>
<proteinExistence type="predicted"/>
<feature type="transmembrane region" description="Helical" evidence="1">
    <location>
        <begin position="43"/>
        <end position="62"/>
    </location>
</feature>
<dbReference type="EMBL" id="NGKB01000011">
    <property type="protein sequence ID" value="RSU12424.1"/>
    <property type="molecule type" value="Genomic_DNA"/>
</dbReference>
<reference evidence="2 3" key="1">
    <citation type="submission" date="2017-05" db="EMBL/GenBank/DDBJ databases">
        <title>Vagococcus spp. assemblies.</title>
        <authorList>
            <person name="Gulvik C.A."/>
        </authorList>
    </citation>
    <scope>NUCLEOTIDE SEQUENCE [LARGE SCALE GENOMIC DNA]</scope>
    <source>
        <strain evidence="2 3">SS1714</strain>
    </source>
</reference>
<keyword evidence="1" id="KW-1133">Transmembrane helix</keyword>
<dbReference type="RefSeq" id="WP_126795336.1">
    <property type="nucleotide sequence ID" value="NZ_CP060720.1"/>
</dbReference>
<dbReference type="InterPro" id="IPR020215">
    <property type="entry name" value="EbsA-like"/>
</dbReference>
<accession>A0A430AWI7</accession>
<name>A0A430AWI7_9ENTE</name>
<evidence type="ECO:0008006" key="4">
    <source>
        <dbReference type="Google" id="ProtNLM"/>
    </source>
</evidence>
<protein>
    <recommendedName>
        <fullName evidence="4">EbsA protein</fullName>
    </recommendedName>
</protein>
<organism evidence="2 3">
    <name type="scientific">Vagococcus carniphilus</name>
    <dbReference type="NCBI Taxonomy" id="218144"/>
    <lineage>
        <taxon>Bacteria</taxon>
        <taxon>Bacillati</taxon>
        <taxon>Bacillota</taxon>
        <taxon>Bacilli</taxon>
        <taxon>Lactobacillales</taxon>
        <taxon>Enterococcaceae</taxon>
        <taxon>Vagococcus</taxon>
    </lineage>
</organism>
<dbReference type="AlphaFoldDB" id="A0A430AWI7"/>
<dbReference type="Pfam" id="PF17255">
    <property type="entry name" value="EbsA"/>
    <property type="match status" value="1"/>
</dbReference>
<evidence type="ECO:0000313" key="3">
    <source>
        <dbReference type="Proteomes" id="UP000288028"/>
    </source>
</evidence>
<dbReference type="OrthoDB" id="2233065at2"/>
<keyword evidence="1" id="KW-0472">Membrane</keyword>
<keyword evidence="1" id="KW-0812">Transmembrane</keyword>
<dbReference type="Proteomes" id="UP000288028">
    <property type="component" value="Unassembled WGS sequence"/>
</dbReference>
<evidence type="ECO:0000313" key="2">
    <source>
        <dbReference type="EMBL" id="RSU12424.1"/>
    </source>
</evidence>
<dbReference type="GeneID" id="95581071"/>
<keyword evidence="3" id="KW-1185">Reference proteome</keyword>
<comment type="caution">
    <text evidence="2">The sequence shown here is derived from an EMBL/GenBank/DDBJ whole genome shotgun (WGS) entry which is preliminary data.</text>
</comment>
<sequence>MSTSKIHVFRYQPELSGTVIYWSMTFALFFTSMIGLLEQQGRISIFSVVIFLLFLVFAFIGFRRKMILTNEQLKVSAILKKNSYQIDLENIQRVSVGSHGITIQTNQKEFAYVMFPKSKNSFVYHLRQEVSFTGIIYGIEKSVDD</sequence>
<evidence type="ECO:0000256" key="1">
    <source>
        <dbReference type="SAM" id="Phobius"/>
    </source>
</evidence>
<gene>
    <name evidence="2" type="ORF">CBF28_11335</name>
</gene>